<dbReference type="SMART" id="SM00726">
    <property type="entry name" value="UIM"/>
    <property type="match status" value="7"/>
</dbReference>
<feature type="compositionally biased region" description="Low complexity" evidence="2">
    <location>
        <begin position="41"/>
        <end position="50"/>
    </location>
</feature>
<dbReference type="PANTHER" id="PTHR48050:SF13">
    <property type="entry name" value="STEROL 3-BETA-GLUCOSYLTRANSFERASE UGT80A2"/>
    <property type="match status" value="1"/>
</dbReference>
<comment type="caution">
    <text evidence="5">The sequence shown here is derived from an EMBL/GenBank/DDBJ whole genome shotgun (WGS) entry which is preliminary data.</text>
</comment>
<feature type="region of interest" description="Disordered" evidence="2">
    <location>
        <begin position="1320"/>
        <end position="1352"/>
    </location>
</feature>
<dbReference type="Gene3D" id="3.40.50.2000">
    <property type="entry name" value="Glycogen Phosphorylase B"/>
    <property type="match status" value="2"/>
</dbReference>
<dbReference type="OrthoDB" id="5835829at2759"/>
<feature type="compositionally biased region" description="Basic and acidic residues" evidence="2">
    <location>
        <begin position="64"/>
        <end position="76"/>
    </location>
</feature>
<dbReference type="InterPro" id="IPR003903">
    <property type="entry name" value="UIM_dom"/>
</dbReference>
<gene>
    <name evidence="5" type="ORF">M501DRAFT_1057604</name>
</gene>
<feature type="compositionally biased region" description="Basic residues" evidence="2">
    <location>
        <begin position="1101"/>
        <end position="1111"/>
    </location>
</feature>
<feature type="compositionally biased region" description="Polar residues" evidence="2">
    <location>
        <begin position="91"/>
        <end position="105"/>
    </location>
</feature>
<dbReference type="InterPro" id="IPR002213">
    <property type="entry name" value="UDP_glucos_trans"/>
</dbReference>
<dbReference type="Pfam" id="PF03033">
    <property type="entry name" value="Glyco_transf_28"/>
    <property type="match status" value="1"/>
</dbReference>
<feature type="compositionally biased region" description="Basic and acidic residues" evidence="2">
    <location>
        <begin position="1112"/>
        <end position="1129"/>
    </location>
</feature>
<feature type="compositionally biased region" description="Polar residues" evidence="2">
    <location>
        <begin position="822"/>
        <end position="858"/>
    </location>
</feature>
<dbReference type="InterPro" id="IPR050426">
    <property type="entry name" value="Glycosyltransferase_28"/>
</dbReference>
<evidence type="ECO:0000256" key="2">
    <source>
        <dbReference type="SAM" id="MobiDB-lite"/>
    </source>
</evidence>
<feature type="region of interest" description="Disordered" evidence="2">
    <location>
        <begin position="752"/>
        <end position="903"/>
    </location>
</feature>
<feature type="compositionally biased region" description="Basic residues" evidence="2">
    <location>
        <begin position="880"/>
        <end position="894"/>
    </location>
</feature>
<organism evidence="5 6">
    <name type="scientific">Patellaria atrata CBS 101060</name>
    <dbReference type="NCBI Taxonomy" id="1346257"/>
    <lineage>
        <taxon>Eukaryota</taxon>
        <taxon>Fungi</taxon>
        <taxon>Dikarya</taxon>
        <taxon>Ascomycota</taxon>
        <taxon>Pezizomycotina</taxon>
        <taxon>Dothideomycetes</taxon>
        <taxon>Dothideomycetes incertae sedis</taxon>
        <taxon>Patellariales</taxon>
        <taxon>Patellariaceae</taxon>
        <taxon>Patellaria</taxon>
    </lineage>
</organism>
<feature type="compositionally biased region" description="Low complexity" evidence="2">
    <location>
        <begin position="1131"/>
        <end position="1145"/>
    </location>
</feature>
<feature type="region of interest" description="Disordered" evidence="2">
    <location>
        <begin position="1173"/>
        <end position="1269"/>
    </location>
</feature>
<dbReference type="PROSITE" id="PS50330">
    <property type="entry name" value="UIM"/>
    <property type="match status" value="1"/>
</dbReference>
<feature type="domain" description="Erythromycin biosynthesis protein CIII-like C-terminal" evidence="4">
    <location>
        <begin position="539"/>
        <end position="643"/>
    </location>
</feature>
<feature type="compositionally biased region" description="Basic and acidic residues" evidence="2">
    <location>
        <begin position="17"/>
        <end position="32"/>
    </location>
</feature>
<protein>
    <submittedName>
        <fullName evidence="5">Glycosyltransferase family 1 protein</fullName>
    </submittedName>
</protein>
<proteinExistence type="predicted"/>
<dbReference type="PANTHER" id="PTHR48050">
    <property type="entry name" value="STEROL 3-BETA-GLUCOSYLTRANSFERASE"/>
    <property type="match status" value="1"/>
</dbReference>
<feature type="compositionally biased region" description="Basic and acidic residues" evidence="2">
    <location>
        <begin position="107"/>
        <end position="125"/>
    </location>
</feature>
<feature type="compositionally biased region" description="Polar residues" evidence="2">
    <location>
        <begin position="783"/>
        <end position="793"/>
    </location>
</feature>
<dbReference type="EMBL" id="MU006095">
    <property type="protein sequence ID" value="KAF2839334.1"/>
    <property type="molecule type" value="Genomic_DNA"/>
</dbReference>
<feature type="compositionally biased region" description="Polar residues" evidence="2">
    <location>
        <begin position="1146"/>
        <end position="1157"/>
    </location>
</feature>
<evidence type="ECO:0000259" key="4">
    <source>
        <dbReference type="Pfam" id="PF06722"/>
    </source>
</evidence>
<dbReference type="FunFam" id="3.40.50.2000:FF:000009">
    <property type="entry name" value="Sterol 3-beta-glucosyltransferase UGT80A2"/>
    <property type="match status" value="1"/>
</dbReference>
<evidence type="ECO:0000259" key="3">
    <source>
        <dbReference type="Pfam" id="PF03033"/>
    </source>
</evidence>
<reference evidence="5" key="1">
    <citation type="journal article" date="2020" name="Stud. Mycol.">
        <title>101 Dothideomycetes genomes: a test case for predicting lifestyles and emergence of pathogens.</title>
        <authorList>
            <person name="Haridas S."/>
            <person name="Albert R."/>
            <person name="Binder M."/>
            <person name="Bloem J."/>
            <person name="Labutti K."/>
            <person name="Salamov A."/>
            <person name="Andreopoulos B."/>
            <person name="Baker S."/>
            <person name="Barry K."/>
            <person name="Bills G."/>
            <person name="Bluhm B."/>
            <person name="Cannon C."/>
            <person name="Castanera R."/>
            <person name="Culley D."/>
            <person name="Daum C."/>
            <person name="Ezra D."/>
            <person name="Gonzalez J."/>
            <person name="Henrissat B."/>
            <person name="Kuo A."/>
            <person name="Liang C."/>
            <person name="Lipzen A."/>
            <person name="Lutzoni F."/>
            <person name="Magnuson J."/>
            <person name="Mondo S."/>
            <person name="Nolan M."/>
            <person name="Ohm R."/>
            <person name="Pangilinan J."/>
            <person name="Park H.-J."/>
            <person name="Ramirez L."/>
            <person name="Alfaro M."/>
            <person name="Sun H."/>
            <person name="Tritt A."/>
            <person name="Yoshinaga Y."/>
            <person name="Zwiers L.-H."/>
            <person name="Turgeon B."/>
            <person name="Goodwin S."/>
            <person name="Spatafora J."/>
            <person name="Crous P."/>
            <person name="Grigoriev I."/>
        </authorList>
    </citation>
    <scope>NUCLEOTIDE SEQUENCE</scope>
    <source>
        <strain evidence="5">CBS 101060</strain>
    </source>
</reference>
<keyword evidence="1" id="KW-0808">Transferase</keyword>
<feature type="compositionally biased region" description="Basic and acidic residues" evidence="2">
    <location>
        <begin position="1235"/>
        <end position="1262"/>
    </location>
</feature>
<dbReference type="CDD" id="cd03784">
    <property type="entry name" value="GT1_Gtf-like"/>
    <property type="match status" value="1"/>
</dbReference>
<evidence type="ECO:0000313" key="5">
    <source>
        <dbReference type="EMBL" id="KAF2839334.1"/>
    </source>
</evidence>
<dbReference type="GO" id="GO:0016906">
    <property type="term" value="F:sterol 3-beta-glucosyltransferase activity"/>
    <property type="evidence" value="ECO:0007669"/>
    <property type="project" value="UniProtKB-ARBA"/>
</dbReference>
<dbReference type="InterPro" id="IPR010610">
    <property type="entry name" value="EryCIII-like_C"/>
</dbReference>
<dbReference type="GO" id="GO:0005975">
    <property type="term" value="P:carbohydrate metabolic process"/>
    <property type="evidence" value="ECO:0007669"/>
    <property type="project" value="InterPro"/>
</dbReference>
<sequence length="1393" mass="152180">MASPPPSYTPIGDTVNENDHTRTYGTSNEHETSTPIGLQEVAAAAVTVAANEPQSGPPPQLWPEDERRQSPREKAEYSSQFPEVIAHTGEHSTLPTTNGQNNYNTGLDEHDLTHNPEPRHSDEHIPPPAYSDTLGYLTEEGDGYGTNASVADDGRVNIRINEKHRRFSQIFQPALRSQLDLLAREPAPPPAYIPPSLGGLPGQEPPPPLNVVIQVVGSRGDVQPFVALGKVLKETYKHRVRLATHPTFKNFVEENGLEFFSISGDPSELMAFMVKNPGLMPGFETLRNGDVGKRRRGIADILKGCYRSCIEAGDGMRISPGEASSEAWVDSMNLDERPFVADAVIANPPSFAHIHIAEKFGIPLHIMFTMPWSPTQAFPHPLANIQSSNTDPSLSNYMSYALVDMLTWQGLGDVINRFRVATLGLEPLSSLWAPGVLARLRIPFTYCWSPALIPKPKDWGNNISIAGFYFLSLASNYTPASDLDAFLKAGPPPAYIGFGSIVVDDPNAMTKLIFEAVAKTGQRALVSKGWGGIGADEIGIPEGVFMLGNVPHDWLFKHVSCVVHHGGAGTTAAGIAAGRPTVVVPFFGDQPFWGSMVHRAGAGPAPIPNKQLTSDNLAEAILEALKPESLERASELRDKISSEKGNELGAACFHQMLEVDKLRCALAPSRAAVWRVKRTNVRLSALAATVLTHEGALDWSELKLYRPREYDVESGPIEPLTGAAGALMGTITTMMMGVADMPIETLKALHIHPDKSQRASRKDDSSIPDEGPSCVWSIKTKTRTQTIKDNSANTSTTSLHSDSTTPTDGSTPPFHITDHSTPRTSQENTVTSPTSPLSAAPTVQSDSTFGLYESNSRGRPSGGALAEAFGHSRSGSGSGSRRRRSSSLHRRSTSRSHADGGSCATAQRVEVALGTGKGVARIVGAGLRSPMDFSLGLSKGFHNLPKLYGEEVRTIEPVTGFQSGLKTSAKELGLGFYEGVTGLVTQPYKGAKTGGFEGFTKGFGRGVAGLILKPGAGIWALPGYAFKGIYKELAKQFGANMHNCILAARTAQGYDDWNNASPEERADILHRWRVMKQNLKKKKNLGEDQLEAIHTIIEKHREKKKSKKKGKGKADGTDTPTRTERRDSELTGTTTYDTYPTRSTSFYTSTITPSTTVNSLSSTQNNLYNLQNSQLGQRSPDSHQPPHLPHRSRTTPPQPSPHIHSRRSDESDPYDSDADDRDLELAIQKSIQETAHGDPEEAEMLERAIRASVQEMERHPESVDEEEVVQRAIRASVREAERFGPEDETDEDDEFKKALELSKNNEYEDHDEELKKALHVSRSAELEGKGEQELKRAIEESEIEGREMERQRTEEEIVLEYVKRQSLLEEEHRRLMVQGREAAAKEGEGAGSS</sequence>
<dbReference type="InterPro" id="IPR004276">
    <property type="entry name" value="GlycoTrans_28_N"/>
</dbReference>
<dbReference type="Proteomes" id="UP000799429">
    <property type="component" value="Unassembled WGS sequence"/>
</dbReference>
<feature type="compositionally biased region" description="Basic and acidic residues" evidence="2">
    <location>
        <begin position="752"/>
        <end position="765"/>
    </location>
</feature>
<feature type="region of interest" description="Disordered" evidence="2">
    <location>
        <begin position="1098"/>
        <end position="1158"/>
    </location>
</feature>
<feature type="compositionally biased region" description="Acidic residues" evidence="2">
    <location>
        <begin position="1211"/>
        <end position="1222"/>
    </location>
</feature>
<feature type="region of interest" description="Disordered" evidence="2">
    <location>
        <begin position="1"/>
        <end position="128"/>
    </location>
</feature>
<feature type="compositionally biased region" description="Low complexity" evidence="2">
    <location>
        <begin position="794"/>
        <end position="813"/>
    </location>
</feature>
<dbReference type="SUPFAM" id="SSF53756">
    <property type="entry name" value="UDP-Glycosyltransferase/glycogen phosphorylase"/>
    <property type="match status" value="1"/>
</dbReference>
<feature type="domain" description="Glycosyltransferase family 28 N-terminal" evidence="3">
    <location>
        <begin position="211"/>
        <end position="269"/>
    </location>
</feature>
<name>A0A9P4SB99_9PEZI</name>
<dbReference type="Pfam" id="PF06722">
    <property type="entry name" value="EryCIII-like_C"/>
    <property type="match status" value="1"/>
</dbReference>
<evidence type="ECO:0000256" key="1">
    <source>
        <dbReference type="ARBA" id="ARBA00022679"/>
    </source>
</evidence>
<dbReference type="Pfam" id="PF02809">
    <property type="entry name" value="UIM"/>
    <property type="match status" value="6"/>
</dbReference>
<accession>A0A9P4SB99</accession>
<keyword evidence="6" id="KW-1185">Reference proteome</keyword>
<evidence type="ECO:0000313" key="6">
    <source>
        <dbReference type="Proteomes" id="UP000799429"/>
    </source>
</evidence>
<dbReference type="FunFam" id="3.40.50.2000:FF:000100">
    <property type="entry name" value="Glycosyltransferase family 1 protein"/>
    <property type="match status" value="1"/>
</dbReference>